<evidence type="ECO:0000256" key="4">
    <source>
        <dbReference type="ARBA" id="ARBA00022679"/>
    </source>
</evidence>
<comment type="similarity">
    <text evidence="6">Belongs to the class-I pyridoxal-phosphate-dependent aminotransferase family. Alanine aminotransferase subfamily.</text>
</comment>
<sequence length="487" mass="53909">MTLPRSGVPAPKLFDTDLNPNILKAKYAVRGRIPAKAEELRKQLIKDPGSLPFKKIINANIGNPQQLDQKPLTFYRRVLALLEDPELIENEEIVNCFPSDVVLRAKKILDATGSVGAYSHSQGVPYVCQSIANYISRRDGYPSNPEDIFLTAGASTAVKYIIDLLSLGPKTGFLIPIPQYPLYTATIALNNTHALPYYLNEDDDWSIDSSELIRVIEDAIAQGIKPRCLVVINPGNPTGAVLKKDSIVKLLDVAAKYGTFIIADEVYQENVYKGEFISVKKVLRELQATDKTGYYDNVQMASLHSTSKGLSGECGQRGGYMELVGINSSVKTQLTKLTSISLCGPVISQALMSLMVNPPKPGEPSYELDHQQRQKVFNDLSTRAHTLYTAFNEMEGVSCRNPMGAMYCFPRFDLPGGAFKAAEKAGLSPDVFYCERLLLETGICTVAGSGFGQAPETWHVRTTFLPPGTDWINYWKVFHADFMKKYR</sequence>
<dbReference type="Gene3D" id="3.40.640.10">
    <property type="entry name" value="Type I PLP-dependent aspartate aminotransferase-like (Major domain)"/>
    <property type="match status" value="1"/>
</dbReference>
<name>A0A875RWS5_EENNA</name>
<keyword evidence="12" id="KW-1185">Reference proteome</keyword>
<dbReference type="AlphaFoldDB" id="A0A875RWS5"/>
<dbReference type="Gene3D" id="3.90.1150.10">
    <property type="entry name" value="Aspartate Aminotransferase, domain 1"/>
    <property type="match status" value="1"/>
</dbReference>
<evidence type="ECO:0000256" key="6">
    <source>
        <dbReference type="ARBA" id="ARBA00025785"/>
    </source>
</evidence>
<dbReference type="OrthoDB" id="1732682at2759"/>
<evidence type="ECO:0000256" key="1">
    <source>
        <dbReference type="ARBA" id="ARBA00001933"/>
    </source>
</evidence>
<dbReference type="FunFam" id="1.10.287.1970:FF:000001">
    <property type="entry name" value="Alanine aminotransferase 2"/>
    <property type="match status" value="1"/>
</dbReference>
<dbReference type="GeneID" id="62193683"/>
<dbReference type="PANTHER" id="PTHR11751">
    <property type="entry name" value="ALANINE AMINOTRANSFERASE"/>
    <property type="match status" value="1"/>
</dbReference>
<dbReference type="UniPathway" id="UPA00528">
    <property type="reaction ID" value="UER00586"/>
</dbReference>
<dbReference type="KEGG" id="bnn:FOA43_000282"/>
<keyword evidence="5" id="KW-0663">Pyridoxal phosphate</keyword>
<feature type="domain" description="Aminotransferase class I/classII large" evidence="10">
    <location>
        <begin position="99"/>
        <end position="464"/>
    </location>
</feature>
<dbReference type="Pfam" id="PF00155">
    <property type="entry name" value="Aminotran_1_2"/>
    <property type="match status" value="1"/>
</dbReference>
<dbReference type="Proteomes" id="UP000662931">
    <property type="component" value="Chromosome 1"/>
</dbReference>
<keyword evidence="4" id="KW-0808">Transferase</keyword>
<keyword evidence="3" id="KW-0032">Aminotransferase</keyword>
<organism evidence="11 12">
    <name type="scientific">Eeniella nana</name>
    <name type="common">Yeast</name>
    <name type="synonym">Brettanomyces nanus</name>
    <dbReference type="NCBI Taxonomy" id="13502"/>
    <lineage>
        <taxon>Eukaryota</taxon>
        <taxon>Fungi</taxon>
        <taxon>Dikarya</taxon>
        <taxon>Ascomycota</taxon>
        <taxon>Saccharomycotina</taxon>
        <taxon>Pichiomycetes</taxon>
        <taxon>Pichiales</taxon>
        <taxon>Pichiaceae</taxon>
        <taxon>Brettanomyces</taxon>
    </lineage>
</organism>
<evidence type="ECO:0000313" key="11">
    <source>
        <dbReference type="EMBL" id="QPG72978.1"/>
    </source>
</evidence>
<dbReference type="GO" id="GO:0042853">
    <property type="term" value="P:L-alanine catabolic process"/>
    <property type="evidence" value="ECO:0007669"/>
    <property type="project" value="UniProtKB-UniPathway"/>
</dbReference>
<protein>
    <recommendedName>
        <fullName evidence="7">Glutamate pyruvate transaminase</fullName>
    </recommendedName>
    <alternativeName>
        <fullName evidence="8">Glutamic--alanine transaminase</fullName>
    </alternativeName>
    <alternativeName>
        <fullName evidence="9">Glutamic--pyruvic transaminase</fullName>
    </alternativeName>
</protein>
<reference evidence="11" key="1">
    <citation type="submission" date="2020-10" db="EMBL/GenBank/DDBJ databases">
        <authorList>
            <person name="Roach M.J.R."/>
        </authorList>
    </citation>
    <scope>NUCLEOTIDE SEQUENCE</scope>
    <source>
        <strain evidence="11">CBS 1945</strain>
    </source>
</reference>
<gene>
    <name evidence="11" type="ORF">FOA43_000282</name>
</gene>
<dbReference type="RefSeq" id="XP_038776543.1">
    <property type="nucleotide sequence ID" value="XM_038920615.1"/>
</dbReference>
<dbReference type="InterPro" id="IPR015424">
    <property type="entry name" value="PyrdxlP-dep_Trfase"/>
</dbReference>
<comment type="cofactor">
    <cofactor evidence="1">
        <name>pyridoxal 5'-phosphate</name>
        <dbReference type="ChEBI" id="CHEBI:597326"/>
    </cofactor>
</comment>
<evidence type="ECO:0000256" key="3">
    <source>
        <dbReference type="ARBA" id="ARBA00022576"/>
    </source>
</evidence>
<dbReference type="PANTHER" id="PTHR11751:SF29">
    <property type="entry name" value="ALANINE TRANSAMINASE"/>
    <property type="match status" value="1"/>
</dbReference>
<dbReference type="InterPro" id="IPR004839">
    <property type="entry name" value="Aminotransferase_I/II_large"/>
</dbReference>
<dbReference type="Gene3D" id="1.10.287.1970">
    <property type="match status" value="1"/>
</dbReference>
<evidence type="ECO:0000313" key="12">
    <source>
        <dbReference type="Proteomes" id="UP000662931"/>
    </source>
</evidence>
<dbReference type="InterPro" id="IPR015421">
    <property type="entry name" value="PyrdxlP-dep_Trfase_major"/>
</dbReference>
<evidence type="ECO:0000256" key="9">
    <source>
        <dbReference type="ARBA" id="ARBA00080525"/>
    </source>
</evidence>
<comment type="subunit">
    <text evidence="2">Homodimer.</text>
</comment>
<evidence type="ECO:0000256" key="5">
    <source>
        <dbReference type="ARBA" id="ARBA00022898"/>
    </source>
</evidence>
<accession>A0A875RWS5</accession>
<dbReference type="InterPro" id="IPR045088">
    <property type="entry name" value="ALAT1/2-like"/>
</dbReference>
<dbReference type="GO" id="GO:0030170">
    <property type="term" value="F:pyridoxal phosphate binding"/>
    <property type="evidence" value="ECO:0007669"/>
    <property type="project" value="InterPro"/>
</dbReference>
<evidence type="ECO:0000256" key="2">
    <source>
        <dbReference type="ARBA" id="ARBA00011738"/>
    </source>
</evidence>
<dbReference type="CDD" id="cd00609">
    <property type="entry name" value="AAT_like"/>
    <property type="match status" value="1"/>
</dbReference>
<dbReference type="EMBL" id="CP064812">
    <property type="protein sequence ID" value="QPG72978.1"/>
    <property type="molecule type" value="Genomic_DNA"/>
</dbReference>
<evidence type="ECO:0000259" key="10">
    <source>
        <dbReference type="Pfam" id="PF00155"/>
    </source>
</evidence>
<evidence type="ECO:0000256" key="7">
    <source>
        <dbReference type="ARBA" id="ARBA00077894"/>
    </source>
</evidence>
<dbReference type="InterPro" id="IPR015422">
    <property type="entry name" value="PyrdxlP-dep_Trfase_small"/>
</dbReference>
<dbReference type="GO" id="GO:0008483">
    <property type="term" value="F:transaminase activity"/>
    <property type="evidence" value="ECO:0007669"/>
    <property type="project" value="UniProtKB-KW"/>
</dbReference>
<proteinExistence type="inferred from homology"/>
<dbReference type="SUPFAM" id="SSF53383">
    <property type="entry name" value="PLP-dependent transferases"/>
    <property type="match status" value="1"/>
</dbReference>
<dbReference type="FunFam" id="3.40.640.10:FF:000012">
    <property type="entry name" value="alanine aminotransferase 2"/>
    <property type="match status" value="1"/>
</dbReference>
<dbReference type="FunFam" id="3.90.1150.10:FF:000140">
    <property type="entry name" value="alanine aminotransferase 1"/>
    <property type="match status" value="1"/>
</dbReference>
<evidence type="ECO:0000256" key="8">
    <source>
        <dbReference type="ARBA" id="ARBA00078532"/>
    </source>
</evidence>